<comment type="caution">
    <text evidence="2">The sequence shown here is derived from an EMBL/GenBank/DDBJ whole genome shotgun (WGS) entry which is preliminary data.</text>
</comment>
<proteinExistence type="predicted"/>
<keyword evidence="3" id="KW-1185">Reference proteome</keyword>
<dbReference type="EMBL" id="CAXHTB010000026">
    <property type="protein sequence ID" value="CAL0335107.1"/>
    <property type="molecule type" value="Genomic_DNA"/>
</dbReference>
<evidence type="ECO:0000313" key="2">
    <source>
        <dbReference type="EMBL" id="CAL0335107.1"/>
    </source>
</evidence>
<organism evidence="2 3">
    <name type="scientific">Lupinus luteus</name>
    <name type="common">European yellow lupine</name>
    <dbReference type="NCBI Taxonomy" id="3873"/>
    <lineage>
        <taxon>Eukaryota</taxon>
        <taxon>Viridiplantae</taxon>
        <taxon>Streptophyta</taxon>
        <taxon>Embryophyta</taxon>
        <taxon>Tracheophyta</taxon>
        <taxon>Spermatophyta</taxon>
        <taxon>Magnoliopsida</taxon>
        <taxon>eudicotyledons</taxon>
        <taxon>Gunneridae</taxon>
        <taxon>Pentapetalae</taxon>
        <taxon>rosids</taxon>
        <taxon>fabids</taxon>
        <taxon>Fabales</taxon>
        <taxon>Fabaceae</taxon>
        <taxon>Papilionoideae</taxon>
        <taxon>50 kb inversion clade</taxon>
        <taxon>genistoids sensu lato</taxon>
        <taxon>core genistoids</taxon>
        <taxon>Genisteae</taxon>
        <taxon>Lupinus</taxon>
    </lineage>
</organism>
<sequence>MEAWDWLQEIFQDNQHSRAVTLKQDFSTTRMEDFPNASAYYQQVKMLSDQLKNVGAPVYNQRLVLQMVSGLTDSYKGVATLIRQNNPHPPFYQARSMLTLQEERLIKMAPTRSNTAMVVTQSKGFDELLPSSENSSCIRGGKKGGYRNYTNTNNRNNNRSASGGKGSCGGRISNQQHQL</sequence>
<evidence type="ECO:0000256" key="1">
    <source>
        <dbReference type="SAM" id="MobiDB-lite"/>
    </source>
</evidence>
<dbReference type="PANTHER" id="PTHR47481:SF10">
    <property type="entry name" value="COPIA-LIKE POLYPROTEIN_RETROTRANSPOSON"/>
    <property type="match status" value="1"/>
</dbReference>
<dbReference type="AlphaFoldDB" id="A0AAV1YM40"/>
<evidence type="ECO:0000313" key="3">
    <source>
        <dbReference type="Proteomes" id="UP001497480"/>
    </source>
</evidence>
<accession>A0AAV1YM40</accession>
<feature type="region of interest" description="Disordered" evidence="1">
    <location>
        <begin position="132"/>
        <end position="179"/>
    </location>
</feature>
<protein>
    <submittedName>
        <fullName evidence="2">Uncharacterized protein</fullName>
    </submittedName>
</protein>
<dbReference type="PANTHER" id="PTHR47481">
    <property type="match status" value="1"/>
</dbReference>
<gene>
    <name evidence="2" type="ORF">LLUT_LOCUS36167</name>
</gene>
<reference evidence="2 3" key="1">
    <citation type="submission" date="2024-03" db="EMBL/GenBank/DDBJ databases">
        <authorList>
            <person name="Martinez-Hernandez J."/>
        </authorList>
    </citation>
    <scope>NUCLEOTIDE SEQUENCE [LARGE SCALE GENOMIC DNA]</scope>
</reference>
<feature type="compositionally biased region" description="Low complexity" evidence="1">
    <location>
        <begin position="146"/>
        <end position="159"/>
    </location>
</feature>
<name>A0AAV1YM40_LUPLU</name>
<dbReference type="Pfam" id="PF14223">
    <property type="entry name" value="Retrotran_gag_2"/>
    <property type="match status" value="1"/>
</dbReference>
<dbReference type="Proteomes" id="UP001497480">
    <property type="component" value="Unassembled WGS sequence"/>
</dbReference>